<protein>
    <submittedName>
        <fullName evidence="2">Uncharacterized protein</fullName>
    </submittedName>
</protein>
<feature type="region of interest" description="Disordered" evidence="1">
    <location>
        <begin position="1"/>
        <end position="23"/>
    </location>
</feature>
<evidence type="ECO:0000313" key="3">
    <source>
        <dbReference type="Proteomes" id="UP000054217"/>
    </source>
</evidence>
<reference evidence="3" key="2">
    <citation type="submission" date="2015-01" db="EMBL/GenBank/DDBJ databases">
        <title>Evolutionary Origins and Diversification of the Mycorrhizal Mutualists.</title>
        <authorList>
            <consortium name="DOE Joint Genome Institute"/>
            <consortium name="Mycorrhizal Genomics Consortium"/>
            <person name="Kohler A."/>
            <person name="Kuo A."/>
            <person name="Nagy L.G."/>
            <person name="Floudas D."/>
            <person name="Copeland A."/>
            <person name="Barry K.W."/>
            <person name="Cichocki N."/>
            <person name="Veneault-Fourrey C."/>
            <person name="LaButti K."/>
            <person name="Lindquist E.A."/>
            <person name="Lipzen A."/>
            <person name="Lundell T."/>
            <person name="Morin E."/>
            <person name="Murat C."/>
            <person name="Riley R."/>
            <person name="Ohm R."/>
            <person name="Sun H."/>
            <person name="Tunlid A."/>
            <person name="Henrissat B."/>
            <person name="Grigoriev I.V."/>
            <person name="Hibbett D.S."/>
            <person name="Martin F."/>
        </authorList>
    </citation>
    <scope>NUCLEOTIDE SEQUENCE [LARGE SCALE GENOMIC DNA]</scope>
    <source>
        <strain evidence="3">Marx 270</strain>
    </source>
</reference>
<dbReference type="HOGENOM" id="CLU_2705813_0_0_1"/>
<sequence>MPHARRRVQETSEAKAEGRSSKSLEYAQRISIQEYIILIDGNFTSRHLTQANADEAHQANGRRSADEDQSEWR</sequence>
<feature type="compositionally biased region" description="Basic and acidic residues" evidence="1">
    <location>
        <begin position="63"/>
        <end position="73"/>
    </location>
</feature>
<keyword evidence="3" id="KW-1185">Reference proteome</keyword>
<dbReference type="AlphaFoldDB" id="A0A0C3KYB1"/>
<feature type="region of interest" description="Disordered" evidence="1">
    <location>
        <begin position="50"/>
        <end position="73"/>
    </location>
</feature>
<accession>A0A0C3KYB1</accession>
<evidence type="ECO:0000313" key="2">
    <source>
        <dbReference type="EMBL" id="KIO14517.1"/>
    </source>
</evidence>
<dbReference type="Proteomes" id="UP000054217">
    <property type="component" value="Unassembled WGS sequence"/>
</dbReference>
<gene>
    <name evidence="2" type="ORF">M404DRAFT_991262</name>
</gene>
<organism evidence="2 3">
    <name type="scientific">Pisolithus tinctorius Marx 270</name>
    <dbReference type="NCBI Taxonomy" id="870435"/>
    <lineage>
        <taxon>Eukaryota</taxon>
        <taxon>Fungi</taxon>
        <taxon>Dikarya</taxon>
        <taxon>Basidiomycota</taxon>
        <taxon>Agaricomycotina</taxon>
        <taxon>Agaricomycetes</taxon>
        <taxon>Agaricomycetidae</taxon>
        <taxon>Boletales</taxon>
        <taxon>Sclerodermatineae</taxon>
        <taxon>Pisolithaceae</taxon>
        <taxon>Pisolithus</taxon>
    </lineage>
</organism>
<dbReference type="EMBL" id="KN831944">
    <property type="protein sequence ID" value="KIO14517.1"/>
    <property type="molecule type" value="Genomic_DNA"/>
</dbReference>
<name>A0A0C3KYB1_PISTI</name>
<dbReference type="OrthoDB" id="10641279at2759"/>
<proteinExistence type="predicted"/>
<feature type="compositionally biased region" description="Basic and acidic residues" evidence="1">
    <location>
        <begin position="7"/>
        <end position="22"/>
    </location>
</feature>
<reference evidence="2 3" key="1">
    <citation type="submission" date="2014-04" db="EMBL/GenBank/DDBJ databases">
        <authorList>
            <consortium name="DOE Joint Genome Institute"/>
            <person name="Kuo A."/>
            <person name="Kohler A."/>
            <person name="Costa M.D."/>
            <person name="Nagy L.G."/>
            <person name="Floudas D."/>
            <person name="Copeland A."/>
            <person name="Barry K.W."/>
            <person name="Cichocki N."/>
            <person name="Veneault-Fourrey C."/>
            <person name="LaButti K."/>
            <person name="Lindquist E.A."/>
            <person name="Lipzen A."/>
            <person name="Lundell T."/>
            <person name="Morin E."/>
            <person name="Murat C."/>
            <person name="Sun H."/>
            <person name="Tunlid A."/>
            <person name="Henrissat B."/>
            <person name="Grigoriev I.V."/>
            <person name="Hibbett D.S."/>
            <person name="Martin F."/>
            <person name="Nordberg H.P."/>
            <person name="Cantor M.N."/>
            <person name="Hua S.X."/>
        </authorList>
    </citation>
    <scope>NUCLEOTIDE SEQUENCE [LARGE SCALE GENOMIC DNA]</scope>
    <source>
        <strain evidence="2 3">Marx 270</strain>
    </source>
</reference>
<evidence type="ECO:0000256" key="1">
    <source>
        <dbReference type="SAM" id="MobiDB-lite"/>
    </source>
</evidence>
<dbReference type="InParanoid" id="A0A0C3KYB1"/>